<organism evidence="2 3">
    <name type="scientific">Nonomuraea africana</name>
    <dbReference type="NCBI Taxonomy" id="46171"/>
    <lineage>
        <taxon>Bacteria</taxon>
        <taxon>Bacillati</taxon>
        <taxon>Actinomycetota</taxon>
        <taxon>Actinomycetes</taxon>
        <taxon>Streptosporangiales</taxon>
        <taxon>Streptosporangiaceae</taxon>
        <taxon>Nonomuraea</taxon>
    </lineage>
</organism>
<feature type="region of interest" description="Disordered" evidence="1">
    <location>
        <begin position="140"/>
        <end position="168"/>
    </location>
</feature>
<proteinExistence type="predicted"/>
<comment type="caution">
    <text evidence="2">The sequence shown here is derived from an EMBL/GenBank/DDBJ whole genome shotgun (WGS) entry which is preliminary data.</text>
</comment>
<gene>
    <name evidence="2" type="ORF">H4W81_009471</name>
</gene>
<dbReference type="Proteomes" id="UP000661607">
    <property type="component" value="Unassembled WGS sequence"/>
</dbReference>
<evidence type="ECO:0000313" key="2">
    <source>
        <dbReference type="EMBL" id="MBE1566599.1"/>
    </source>
</evidence>
<reference evidence="2 3" key="1">
    <citation type="submission" date="2020-10" db="EMBL/GenBank/DDBJ databases">
        <title>Sequencing the genomes of 1000 actinobacteria strains.</title>
        <authorList>
            <person name="Klenk H.-P."/>
        </authorList>
    </citation>
    <scope>NUCLEOTIDE SEQUENCE [LARGE SCALE GENOMIC DNA]</scope>
    <source>
        <strain evidence="2 3">DSM 43748</strain>
    </source>
</reference>
<keyword evidence="3" id="KW-1185">Reference proteome</keyword>
<evidence type="ECO:0000256" key="1">
    <source>
        <dbReference type="SAM" id="MobiDB-lite"/>
    </source>
</evidence>
<sequence>MSELRLAPVTFAQACGFVDSHHRHHRPPRGHKFSIGVVDGGVEEFDSGAQEIKVRGGRLVGVAIVGRPVARHFDTGEALEVTRVATDGTRNACSILYGAAWRAGKALGYQRMITYTRADEDGASLRAVGWEPVAVRPPRRGWSCPSRPRAGGDTEPVGRTLWQAPGSA</sequence>
<dbReference type="EMBL" id="JADBEF010000002">
    <property type="protein sequence ID" value="MBE1566599.1"/>
    <property type="molecule type" value="Genomic_DNA"/>
</dbReference>
<dbReference type="NCBIfam" id="NF045478">
    <property type="entry name" value="XF1762_fam"/>
    <property type="match status" value="1"/>
</dbReference>
<evidence type="ECO:0008006" key="4">
    <source>
        <dbReference type="Google" id="ProtNLM"/>
    </source>
</evidence>
<dbReference type="InterPro" id="IPR053780">
    <property type="entry name" value="Gp66-like"/>
</dbReference>
<evidence type="ECO:0000313" key="3">
    <source>
        <dbReference type="Proteomes" id="UP000661607"/>
    </source>
</evidence>
<accession>A0ABR9KX39</accession>
<name>A0ABR9KX39_9ACTN</name>
<dbReference type="RefSeq" id="WP_318782540.1">
    <property type="nucleotide sequence ID" value="NZ_BAAASY010000032.1"/>
</dbReference>
<protein>
    <recommendedName>
        <fullName evidence="4">GNAT family N-acetyltransferase</fullName>
    </recommendedName>
</protein>